<gene>
    <name evidence="1" type="ORF">FJY68_09750</name>
</gene>
<dbReference type="EMBL" id="VGIR01000061">
    <property type="protein sequence ID" value="MBM3332111.1"/>
    <property type="molecule type" value="Genomic_DNA"/>
</dbReference>
<protein>
    <submittedName>
        <fullName evidence="1">Uncharacterized protein</fullName>
    </submittedName>
</protein>
<proteinExistence type="predicted"/>
<evidence type="ECO:0000313" key="2">
    <source>
        <dbReference type="Proteomes" id="UP000779900"/>
    </source>
</evidence>
<name>A0A938BQF1_UNCW3</name>
<sequence length="100" mass="11103">MTKSADNGLAERSAGAAEPLPVLRDRRHYLALASRVRKPVDVCLAARILFAVRYGSAEDRELVASEDWLPTIGFLAARYGQMITRDELLEIISDELLTSE</sequence>
<dbReference type="AlphaFoldDB" id="A0A938BQF1"/>
<dbReference type="Proteomes" id="UP000779900">
    <property type="component" value="Unassembled WGS sequence"/>
</dbReference>
<comment type="caution">
    <text evidence="1">The sequence shown here is derived from an EMBL/GenBank/DDBJ whole genome shotgun (WGS) entry which is preliminary data.</text>
</comment>
<accession>A0A938BQF1</accession>
<organism evidence="1 2">
    <name type="scientific">candidate division WOR-3 bacterium</name>
    <dbReference type="NCBI Taxonomy" id="2052148"/>
    <lineage>
        <taxon>Bacteria</taxon>
        <taxon>Bacteria division WOR-3</taxon>
    </lineage>
</organism>
<reference evidence="1" key="1">
    <citation type="submission" date="2019-03" db="EMBL/GenBank/DDBJ databases">
        <title>Lake Tanganyika Metagenome-Assembled Genomes (MAGs).</title>
        <authorList>
            <person name="Tran P."/>
        </authorList>
    </citation>
    <scope>NUCLEOTIDE SEQUENCE</scope>
    <source>
        <strain evidence="1">K_DeepCast_150m_m2_040</strain>
    </source>
</reference>
<evidence type="ECO:0000313" key="1">
    <source>
        <dbReference type="EMBL" id="MBM3332111.1"/>
    </source>
</evidence>